<evidence type="ECO:0000256" key="7">
    <source>
        <dbReference type="ARBA" id="ARBA00023125"/>
    </source>
</evidence>
<dbReference type="RefSeq" id="WP_069378210.1">
    <property type="nucleotide sequence ID" value="NZ_CP017141.1"/>
</dbReference>
<dbReference type="PROSITE" id="PS00093">
    <property type="entry name" value="N4_MTASE"/>
    <property type="match status" value="1"/>
</dbReference>
<feature type="domain" description="DNA methylase N-4/N-6" evidence="9">
    <location>
        <begin position="29"/>
        <end position="83"/>
    </location>
</feature>
<evidence type="ECO:0000256" key="8">
    <source>
        <dbReference type="ARBA" id="ARBA00049120"/>
    </source>
</evidence>
<accession>A0A1D7QD48</accession>
<proteinExistence type="inferred from homology"/>
<keyword evidence="5" id="KW-0949">S-adenosyl-L-methionine</keyword>
<evidence type="ECO:0000256" key="1">
    <source>
        <dbReference type="ARBA" id="ARBA00010203"/>
    </source>
</evidence>
<dbReference type="REBASE" id="159740">
    <property type="entry name" value="M.PstDX4ORF4705P"/>
</dbReference>
<evidence type="ECO:0000259" key="9">
    <source>
        <dbReference type="Pfam" id="PF01555"/>
    </source>
</evidence>
<keyword evidence="11" id="KW-1185">Reference proteome</keyword>
<dbReference type="GO" id="GO:0032259">
    <property type="term" value="P:methylation"/>
    <property type="evidence" value="ECO:0007669"/>
    <property type="project" value="UniProtKB-KW"/>
</dbReference>
<dbReference type="EMBL" id="CP017141">
    <property type="protein sequence ID" value="AOM76514.1"/>
    <property type="molecule type" value="Genomic_DNA"/>
</dbReference>
<dbReference type="KEGG" id="psty:BFS30_04705"/>
<dbReference type="InterPro" id="IPR029063">
    <property type="entry name" value="SAM-dependent_MTases_sf"/>
</dbReference>
<dbReference type="InterPro" id="IPR017985">
    <property type="entry name" value="MeTrfase_CN4_CS"/>
</dbReference>
<dbReference type="SUPFAM" id="SSF53335">
    <property type="entry name" value="S-adenosyl-L-methionine-dependent methyltransferases"/>
    <property type="match status" value="2"/>
</dbReference>
<name>A0A1D7QD48_9SPHI</name>
<keyword evidence="7" id="KW-0238">DNA-binding</keyword>
<dbReference type="GO" id="GO:0015667">
    <property type="term" value="F:site-specific DNA-methyltransferase (cytosine-N4-specific) activity"/>
    <property type="evidence" value="ECO:0007669"/>
    <property type="project" value="UniProtKB-EC"/>
</dbReference>
<evidence type="ECO:0000256" key="4">
    <source>
        <dbReference type="ARBA" id="ARBA00022679"/>
    </source>
</evidence>
<dbReference type="EC" id="2.1.1.113" evidence="2"/>
<dbReference type="AlphaFoldDB" id="A0A1D7QD48"/>
<evidence type="ECO:0000313" key="10">
    <source>
        <dbReference type="EMBL" id="AOM76514.1"/>
    </source>
</evidence>
<dbReference type="OrthoDB" id="9800801at2"/>
<evidence type="ECO:0000256" key="6">
    <source>
        <dbReference type="ARBA" id="ARBA00022747"/>
    </source>
</evidence>
<dbReference type="GO" id="GO:0009307">
    <property type="term" value="P:DNA restriction-modification system"/>
    <property type="evidence" value="ECO:0007669"/>
    <property type="project" value="UniProtKB-KW"/>
</dbReference>
<dbReference type="GO" id="GO:0008170">
    <property type="term" value="F:N-methyltransferase activity"/>
    <property type="evidence" value="ECO:0007669"/>
    <property type="project" value="InterPro"/>
</dbReference>
<protein>
    <recommendedName>
        <fullName evidence="2">site-specific DNA-methyltransferase (cytosine-N(4)-specific)</fullName>
        <ecNumber evidence="2">2.1.1.113</ecNumber>
    </recommendedName>
</protein>
<evidence type="ECO:0000256" key="2">
    <source>
        <dbReference type="ARBA" id="ARBA00012185"/>
    </source>
</evidence>
<evidence type="ECO:0000313" key="11">
    <source>
        <dbReference type="Proteomes" id="UP000094313"/>
    </source>
</evidence>
<dbReference type="Pfam" id="PF01555">
    <property type="entry name" value="N6_N4_Mtase"/>
    <property type="match status" value="1"/>
</dbReference>
<gene>
    <name evidence="10" type="ORF">BFS30_04705</name>
</gene>
<dbReference type="GO" id="GO:0003677">
    <property type="term" value="F:DNA binding"/>
    <property type="evidence" value="ECO:0007669"/>
    <property type="project" value="UniProtKB-KW"/>
</dbReference>
<comment type="catalytic activity">
    <reaction evidence="8">
        <text>a 2'-deoxycytidine in DNA + S-adenosyl-L-methionine = an N(4)-methyl-2'-deoxycytidine in DNA + S-adenosyl-L-homocysteine + H(+)</text>
        <dbReference type="Rhea" id="RHEA:16857"/>
        <dbReference type="Rhea" id="RHEA-COMP:11369"/>
        <dbReference type="Rhea" id="RHEA-COMP:13674"/>
        <dbReference type="ChEBI" id="CHEBI:15378"/>
        <dbReference type="ChEBI" id="CHEBI:57856"/>
        <dbReference type="ChEBI" id="CHEBI:59789"/>
        <dbReference type="ChEBI" id="CHEBI:85452"/>
        <dbReference type="ChEBI" id="CHEBI:137933"/>
        <dbReference type="EC" id="2.1.1.113"/>
    </reaction>
</comment>
<dbReference type="Proteomes" id="UP000094313">
    <property type="component" value="Chromosome"/>
</dbReference>
<sequence length="422" mass="48343">MPINQDFNLKDSGYSNAENTVSLPRHRWYYYKEGFSPYLVEKAIELANIGPDDLIIDPFNGSGTTSLTASTNGYNSLGIEVNPFTAFLSSVKNENATALELNIAKSKVLKGIENGFNSNLIGFSTFSKTIDNKKWLFNDSILSSFEGGWQAVKSLNNQSVQNLFKLSLMSSAMSNCNAKKDGKCLRYRPTWEQRNFDKETFLMSFEENIQRVEEDIEAQIIDRKPNIINGDCRRVLDDSQEFDKFKLCITSPPYLNTFDYTDIYRPELFLGKFVNSGQELYDLRLRTVRSHVQAKWMLPKLKDFGTLYNDSINHINGNKDALMHRDIPLMVQAYFEDMFNILCSLKKRAEKDAQIWLVVSNSAYANKEIPVDLIIGDIGCKAGWHLREIGILREIKRRKTKHSPDITHLRESVIIFSSSRIK</sequence>
<keyword evidence="4" id="KW-0808">Transferase</keyword>
<evidence type="ECO:0000256" key="5">
    <source>
        <dbReference type="ARBA" id="ARBA00022691"/>
    </source>
</evidence>
<reference evidence="10 11" key="1">
    <citation type="submission" date="2016-08" db="EMBL/GenBank/DDBJ databases">
        <authorList>
            <person name="Seilhamer J.J."/>
        </authorList>
    </citation>
    <scope>NUCLEOTIDE SEQUENCE [LARGE SCALE GENOMIC DNA]</scope>
    <source>
        <strain evidence="10 11">DX4</strain>
    </source>
</reference>
<keyword evidence="3" id="KW-0489">Methyltransferase</keyword>
<dbReference type="Gene3D" id="3.40.50.150">
    <property type="entry name" value="Vaccinia Virus protein VP39"/>
    <property type="match status" value="2"/>
</dbReference>
<evidence type="ECO:0000256" key="3">
    <source>
        <dbReference type="ARBA" id="ARBA00022603"/>
    </source>
</evidence>
<organism evidence="10 11">
    <name type="scientific">Pedobacter steynii</name>
    <dbReference type="NCBI Taxonomy" id="430522"/>
    <lineage>
        <taxon>Bacteria</taxon>
        <taxon>Pseudomonadati</taxon>
        <taxon>Bacteroidota</taxon>
        <taxon>Sphingobacteriia</taxon>
        <taxon>Sphingobacteriales</taxon>
        <taxon>Sphingobacteriaceae</taxon>
        <taxon>Pedobacter</taxon>
    </lineage>
</organism>
<keyword evidence="6" id="KW-0680">Restriction system</keyword>
<comment type="similarity">
    <text evidence="1">Belongs to the N(4)/N(6)-methyltransferase family. N(4) subfamily.</text>
</comment>
<dbReference type="InterPro" id="IPR002941">
    <property type="entry name" value="DNA_methylase_N4/N6"/>
</dbReference>